<dbReference type="PRINTS" id="PR00109">
    <property type="entry name" value="TYRKINASE"/>
</dbReference>
<dbReference type="Gene3D" id="1.10.510.10">
    <property type="entry name" value="Transferase(Phosphotransferase) domain 1"/>
    <property type="match status" value="1"/>
</dbReference>
<dbReference type="PANTHER" id="PTHR44329">
    <property type="entry name" value="SERINE/THREONINE-PROTEIN KINASE TNNI3K-RELATED"/>
    <property type="match status" value="1"/>
</dbReference>
<evidence type="ECO:0000256" key="1">
    <source>
        <dbReference type="SAM" id="Coils"/>
    </source>
</evidence>
<proteinExistence type="predicted"/>
<keyword evidence="1" id="KW-0175">Coiled coil</keyword>
<name>A0A397J288_9GLOM</name>
<dbReference type="AlphaFoldDB" id="A0A397J288"/>
<dbReference type="PROSITE" id="PS50011">
    <property type="entry name" value="PROTEIN_KINASE_DOM"/>
    <property type="match status" value="1"/>
</dbReference>
<dbReference type="EMBL" id="PQFF01000117">
    <property type="protein sequence ID" value="RHZ81032.1"/>
    <property type="molecule type" value="Genomic_DNA"/>
</dbReference>
<gene>
    <name evidence="3" type="ORF">Glove_126g12</name>
</gene>
<reference evidence="3 4" key="1">
    <citation type="submission" date="2018-08" db="EMBL/GenBank/DDBJ databases">
        <title>Genome and evolution of the arbuscular mycorrhizal fungus Diversispora epigaea (formerly Glomus versiforme) and its bacterial endosymbionts.</title>
        <authorList>
            <person name="Sun X."/>
            <person name="Fei Z."/>
            <person name="Harrison M."/>
        </authorList>
    </citation>
    <scope>NUCLEOTIDE SEQUENCE [LARGE SCALE GENOMIC DNA]</scope>
    <source>
        <strain evidence="3 4">IT104</strain>
    </source>
</reference>
<dbReference type="GO" id="GO:0005524">
    <property type="term" value="F:ATP binding"/>
    <property type="evidence" value="ECO:0007669"/>
    <property type="project" value="InterPro"/>
</dbReference>
<sequence>MPTKILQKNNDICISHVTQDVHDVQKPNDSSTFNFLVDRDVVIKPTEFPDTNVVRSNIESFDMTLKDTRSFLNQKENKKNERQSDILFEISGDNTMPGQKNQKDVHVVAKPNDSNTLNTFHFLADSDVNIKPAESPGTNAVQNNIESFGMTLKDTRLSLNQKENKKNERQNNFAQYARDIVSKISGDNTTRQKNIKNGSPMSKVLKFGTCNYCKAVKSNSDWCLECERKNIADSIADSTGEWTSNNPKLDEYIRQTQLNPLNTYDYFEWIQFDKIIDQRFVTKGGFGQVYEGTWIDGPRHFAKDASRQDWKRKENEHVALKTIKVQTEEEGFDKFLSELKAHRSFIGEPVSHLMRCYGITQDPNKPDTYTLVMPWAKDGDLSVYLKKRKYDPDFKIIKRIKMLYGISSGLSRIHNKKMIHQDLHSKNILIDDTDLNSPAISDLAFCNIHNDQVFGVWQYIAPECINNKQYTEASDIYSFGIIMCEMMSCEKPFNKFEEDKSICVMINDLKPEYPKWTPKSYVELMLKCLDKDPSKRPSVSKLYSNFKGFIETYYDNENNEFVVAENQRKENLMKNKLQVNRKLKEPELSGNDTFISISPCLDVETEYPNSQRHDDTNISDYQRAYQSIVL</sequence>
<evidence type="ECO:0000259" key="2">
    <source>
        <dbReference type="PROSITE" id="PS50011"/>
    </source>
</evidence>
<dbReference type="InterPro" id="IPR000719">
    <property type="entry name" value="Prot_kinase_dom"/>
</dbReference>
<comment type="caution">
    <text evidence="3">The sequence shown here is derived from an EMBL/GenBank/DDBJ whole genome shotgun (WGS) entry which is preliminary data.</text>
</comment>
<feature type="coiled-coil region" evidence="1">
    <location>
        <begin position="152"/>
        <end position="179"/>
    </location>
</feature>
<dbReference type="SUPFAM" id="SSF56112">
    <property type="entry name" value="Protein kinase-like (PK-like)"/>
    <property type="match status" value="1"/>
</dbReference>
<organism evidence="3 4">
    <name type="scientific">Diversispora epigaea</name>
    <dbReference type="NCBI Taxonomy" id="1348612"/>
    <lineage>
        <taxon>Eukaryota</taxon>
        <taxon>Fungi</taxon>
        <taxon>Fungi incertae sedis</taxon>
        <taxon>Mucoromycota</taxon>
        <taxon>Glomeromycotina</taxon>
        <taxon>Glomeromycetes</taxon>
        <taxon>Diversisporales</taxon>
        <taxon>Diversisporaceae</taxon>
        <taxon>Diversispora</taxon>
    </lineage>
</organism>
<dbReference type="STRING" id="1348612.A0A397J288"/>
<accession>A0A397J288</accession>
<dbReference type="GO" id="GO:0004674">
    <property type="term" value="F:protein serine/threonine kinase activity"/>
    <property type="evidence" value="ECO:0007669"/>
    <property type="project" value="TreeGrafter"/>
</dbReference>
<keyword evidence="4" id="KW-1185">Reference proteome</keyword>
<evidence type="ECO:0000313" key="4">
    <source>
        <dbReference type="Proteomes" id="UP000266861"/>
    </source>
</evidence>
<dbReference type="InterPro" id="IPR001245">
    <property type="entry name" value="Ser-Thr/Tyr_kinase_cat_dom"/>
</dbReference>
<dbReference type="InterPro" id="IPR011009">
    <property type="entry name" value="Kinase-like_dom_sf"/>
</dbReference>
<dbReference type="OrthoDB" id="2309253at2759"/>
<dbReference type="Pfam" id="PF07714">
    <property type="entry name" value="PK_Tyr_Ser-Thr"/>
    <property type="match status" value="1"/>
</dbReference>
<feature type="domain" description="Protein kinase" evidence="2">
    <location>
        <begin position="275"/>
        <end position="550"/>
    </location>
</feature>
<protein>
    <recommendedName>
        <fullName evidence="2">Protein kinase domain-containing protein</fullName>
    </recommendedName>
</protein>
<dbReference type="InterPro" id="IPR051681">
    <property type="entry name" value="Ser/Thr_Kinases-Pseudokinases"/>
</dbReference>
<evidence type="ECO:0000313" key="3">
    <source>
        <dbReference type="EMBL" id="RHZ81032.1"/>
    </source>
</evidence>
<dbReference type="Proteomes" id="UP000266861">
    <property type="component" value="Unassembled WGS sequence"/>
</dbReference>